<dbReference type="Pfam" id="PF01966">
    <property type="entry name" value="HD"/>
    <property type="match status" value="1"/>
</dbReference>
<name>A0AAN6N4G7_9PEZI</name>
<evidence type="ECO:0000313" key="3">
    <source>
        <dbReference type="Proteomes" id="UP001303473"/>
    </source>
</evidence>
<dbReference type="Proteomes" id="UP001303473">
    <property type="component" value="Unassembled WGS sequence"/>
</dbReference>
<feature type="domain" description="HD" evidence="1">
    <location>
        <begin position="63"/>
        <end position="174"/>
    </location>
</feature>
<dbReference type="SUPFAM" id="SSF109604">
    <property type="entry name" value="HD-domain/PDEase-like"/>
    <property type="match status" value="1"/>
</dbReference>
<dbReference type="InterPro" id="IPR006674">
    <property type="entry name" value="HD_domain"/>
</dbReference>
<dbReference type="InterPro" id="IPR003607">
    <property type="entry name" value="HD/PDEase_dom"/>
</dbReference>
<dbReference type="InterPro" id="IPR017771">
    <property type="entry name" value="Cyanamide_hydratase_HD"/>
</dbReference>
<dbReference type="PANTHER" id="PTHR35569">
    <property type="entry name" value="CYANAMIDE HYDRATASE DDI2-RELATED"/>
    <property type="match status" value="1"/>
</dbReference>
<organism evidence="2 3">
    <name type="scientific">Diplogelasinospora grovesii</name>
    <dbReference type="NCBI Taxonomy" id="303347"/>
    <lineage>
        <taxon>Eukaryota</taxon>
        <taxon>Fungi</taxon>
        <taxon>Dikarya</taxon>
        <taxon>Ascomycota</taxon>
        <taxon>Pezizomycotina</taxon>
        <taxon>Sordariomycetes</taxon>
        <taxon>Sordariomycetidae</taxon>
        <taxon>Sordariales</taxon>
        <taxon>Diplogelasinosporaceae</taxon>
        <taxon>Diplogelasinospora</taxon>
    </lineage>
</organism>
<evidence type="ECO:0000259" key="1">
    <source>
        <dbReference type="PROSITE" id="PS51831"/>
    </source>
</evidence>
<comment type="caution">
    <text evidence="2">The sequence shown here is derived from an EMBL/GenBank/DDBJ whole genome shotgun (WGS) entry which is preliminary data.</text>
</comment>
<dbReference type="AlphaFoldDB" id="A0AAN6N4G7"/>
<sequence length="243" mass="27468">MSGDAVALHGWTAVARDADLIFKRQPYLHKPRPLSVSDIAFPSDDPIVEKVQAYAKEKLPPQTYNHSIRVYYFSMAILKDQFPEHAALSPATLALTCLLHDIGTTEENLNATRLSFEFYGGYLSLDLLNKQLGADRSQAEAVCEAIIRHQDIGTVGKITFLGQLIQLATIYDNMGGHPELVDARTRTDVNKDFPRMGWSRCFHDTIRRENGLKPWAHTTHLGEEEFPNGVLNNELMKPYDDWK</sequence>
<evidence type="ECO:0000313" key="2">
    <source>
        <dbReference type="EMBL" id="KAK3938249.1"/>
    </source>
</evidence>
<dbReference type="CDD" id="cd00077">
    <property type="entry name" value="HDc"/>
    <property type="match status" value="1"/>
</dbReference>
<dbReference type="PROSITE" id="PS51831">
    <property type="entry name" value="HD"/>
    <property type="match status" value="1"/>
</dbReference>
<dbReference type="SMART" id="SM00471">
    <property type="entry name" value="HDc"/>
    <property type="match status" value="1"/>
</dbReference>
<gene>
    <name evidence="2" type="ORF">QBC46DRAFT_441276</name>
</gene>
<dbReference type="FunFam" id="1.10.3210.10:FF:000038">
    <property type="entry name" value="Cyanamide hydratase, putative"/>
    <property type="match status" value="1"/>
</dbReference>
<dbReference type="Gene3D" id="1.10.3210.10">
    <property type="entry name" value="Hypothetical protein af1432"/>
    <property type="match status" value="1"/>
</dbReference>
<accession>A0AAN6N4G7</accession>
<protein>
    <recommendedName>
        <fullName evidence="1">HD domain-containing protein</fullName>
    </recommendedName>
</protein>
<keyword evidence="3" id="KW-1185">Reference proteome</keyword>
<proteinExistence type="predicted"/>
<dbReference type="NCBIfam" id="TIGR03401">
    <property type="entry name" value="cyanamide_fam"/>
    <property type="match status" value="1"/>
</dbReference>
<reference evidence="3" key="1">
    <citation type="journal article" date="2023" name="Mol. Phylogenet. Evol.">
        <title>Genome-scale phylogeny and comparative genomics of the fungal order Sordariales.</title>
        <authorList>
            <person name="Hensen N."/>
            <person name="Bonometti L."/>
            <person name="Westerberg I."/>
            <person name="Brannstrom I.O."/>
            <person name="Guillou S."/>
            <person name="Cros-Aarteil S."/>
            <person name="Calhoun S."/>
            <person name="Haridas S."/>
            <person name="Kuo A."/>
            <person name="Mondo S."/>
            <person name="Pangilinan J."/>
            <person name="Riley R."/>
            <person name="LaButti K."/>
            <person name="Andreopoulos B."/>
            <person name="Lipzen A."/>
            <person name="Chen C."/>
            <person name="Yan M."/>
            <person name="Daum C."/>
            <person name="Ng V."/>
            <person name="Clum A."/>
            <person name="Steindorff A."/>
            <person name="Ohm R.A."/>
            <person name="Martin F."/>
            <person name="Silar P."/>
            <person name="Natvig D.O."/>
            <person name="Lalanne C."/>
            <person name="Gautier V."/>
            <person name="Ament-Velasquez S.L."/>
            <person name="Kruys A."/>
            <person name="Hutchinson M.I."/>
            <person name="Powell A.J."/>
            <person name="Barry K."/>
            <person name="Miller A.N."/>
            <person name="Grigoriev I.V."/>
            <person name="Debuchy R."/>
            <person name="Gladieux P."/>
            <person name="Hiltunen Thoren M."/>
            <person name="Johannesson H."/>
        </authorList>
    </citation>
    <scope>NUCLEOTIDE SEQUENCE [LARGE SCALE GENOMIC DNA]</scope>
    <source>
        <strain evidence="3">CBS 340.73</strain>
    </source>
</reference>
<dbReference type="PANTHER" id="PTHR35569:SF1">
    <property type="entry name" value="CYANAMIDE HYDRATASE DDI2-RELATED"/>
    <property type="match status" value="1"/>
</dbReference>
<dbReference type="EMBL" id="MU853834">
    <property type="protein sequence ID" value="KAK3938249.1"/>
    <property type="molecule type" value="Genomic_DNA"/>
</dbReference>